<feature type="chain" id="PRO_5035459683" evidence="1">
    <location>
        <begin position="22"/>
        <end position="74"/>
    </location>
</feature>
<proteinExistence type="predicted"/>
<evidence type="ECO:0000313" key="2">
    <source>
        <dbReference type="EMBL" id="KAF2881992.1"/>
    </source>
</evidence>
<keyword evidence="1" id="KW-0732">Signal</keyword>
<feature type="signal peptide" evidence="1">
    <location>
        <begin position="1"/>
        <end position="21"/>
    </location>
</feature>
<reference evidence="2" key="1">
    <citation type="submission" date="2019-08" db="EMBL/GenBank/DDBJ databases">
        <title>The genome of the North American firefly Photinus pyralis.</title>
        <authorList>
            <consortium name="Photinus pyralis genome working group"/>
            <person name="Fallon T.R."/>
            <person name="Sander Lower S.E."/>
            <person name="Weng J.-K."/>
        </authorList>
    </citation>
    <scope>NUCLEOTIDE SEQUENCE</scope>
    <source>
        <strain evidence="2">TRF0915ILg1</strain>
        <tissue evidence="2">Whole body</tissue>
    </source>
</reference>
<dbReference type="Proteomes" id="UP000801492">
    <property type="component" value="Unassembled WGS sequence"/>
</dbReference>
<evidence type="ECO:0000256" key="1">
    <source>
        <dbReference type="SAM" id="SignalP"/>
    </source>
</evidence>
<keyword evidence="3" id="KW-1185">Reference proteome</keyword>
<evidence type="ECO:0000313" key="3">
    <source>
        <dbReference type="Proteomes" id="UP000801492"/>
    </source>
</evidence>
<dbReference type="EMBL" id="VTPC01090663">
    <property type="protein sequence ID" value="KAF2881992.1"/>
    <property type="molecule type" value="Genomic_DNA"/>
</dbReference>
<name>A0A8K0CD32_IGNLU</name>
<gene>
    <name evidence="2" type="ORF">ILUMI_24173</name>
</gene>
<protein>
    <submittedName>
        <fullName evidence="2">Uncharacterized protein</fullName>
    </submittedName>
</protein>
<sequence>MFVHKLIFFGIVLLFLTISSGGKLKTNLLPGRNVCGKNRQEIILDGVKTEVGDFPWIALVESKKKRIHLWRIFN</sequence>
<organism evidence="2 3">
    <name type="scientific">Ignelater luminosus</name>
    <name type="common">Cucubano</name>
    <name type="synonym">Pyrophorus luminosus</name>
    <dbReference type="NCBI Taxonomy" id="2038154"/>
    <lineage>
        <taxon>Eukaryota</taxon>
        <taxon>Metazoa</taxon>
        <taxon>Ecdysozoa</taxon>
        <taxon>Arthropoda</taxon>
        <taxon>Hexapoda</taxon>
        <taxon>Insecta</taxon>
        <taxon>Pterygota</taxon>
        <taxon>Neoptera</taxon>
        <taxon>Endopterygota</taxon>
        <taxon>Coleoptera</taxon>
        <taxon>Polyphaga</taxon>
        <taxon>Elateriformia</taxon>
        <taxon>Elateroidea</taxon>
        <taxon>Elateridae</taxon>
        <taxon>Agrypninae</taxon>
        <taxon>Pyrophorini</taxon>
        <taxon>Ignelater</taxon>
    </lineage>
</organism>
<comment type="caution">
    <text evidence="2">The sequence shown here is derived from an EMBL/GenBank/DDBJ whole genome shotgun (WGS) entry which is preliminary data.</text>
</comment>
<dbReference type="AlphaFoldDB" id="A0A8K0CD32"/>
<accession>A0A8K0CD32</accession>